<keyword evidence="3" id="KW-1185">Reference proteome</keyword>
<accession>A0A291ATX2</accession>
<feature type="compositionally biased region" description="Acidic residues" evidence="1">
    <location>
        <begin position="42"/>
        <end position="53"/>
    </location>
</feature>
<proteinExistence type="predicted"/>
<sequence>MTADGTDGSIIKTVLRIVTCGCYARSEPPSPSDAHGQGNGWTDDEAEPQPVDDEEYESWATATTYHPDDAHAWEAFTAKYQPTSENKGDRSRA</sequence>
<evidence type="ECO:0000313" key="3">
    <source>
        <dbReference type="Proteomes" id="UP000204584"/>
    </source>
</evidence>
<dbReference type="EMBL" id="KC977571">
    <property type="protein sequence ID" value="ATE82239.1"/>
    <property type="molecule type" value="Genomic_DNA"/>
</dbReference>
<dbReference type="RefSeq" id="YP_009430078.1">
    <property type="nucleotide sequence ID" value="NC_022098.1"/>
</dbReference>
<evidence type="ECO:0000313" key="2">
    <source>
        <dbReference type="EMBL" id="ATE82239.1"/>
    </source>
</evidence>
<protein>
    <submittedName>
        <fullName evidence="2">Uncharacterized protein</fullName>
    </submittedName>
</protein>
<dbReference type="KEGG" id="vg:34568317"/>
<dbReference type="GeneID" id="34568317"/>
<organism evidence="2 3">
    <name type="scientific">Pandoravirus salinus</name>
    <dbReference type="NCBI Taxonomy" id="1349410"/>
    <lineage>
        <taxon>Viruses</taxon>
        <taxon>Pandoravirus</taxon>
    </lineage>
</organism>
<feature type="region of interest" description="Disordered" evidence="1">
    <location>
        <begin position="23"/>
        <end position="53"/>
    </location>
</feature>
<reference evidence="2 3" key="1">
    <citation type="journal article" date="2013" name="Science">
        <title>Pandoraviruses: amoeba viruses with genomes up to 2.5 Mb reaching that of parasitic eukaryotes.</title>
        <authorList>
            <person name="Philippe N."/>
            <person name="Legendre M."/>
            <person name="Doutre G."/>
            <person name="Coute Y."/>
            <person name="Poirot O."/>
            <person name="Lescot M."/>
            <person name="Arslan D."/>
            <person name="Seltzer V."/>
            <person name="Bertaux L."/>
            <person name="Bruley C."/>
            <person name="Garin J."/>
            <person name="Claverie J.M."/>
            <person name="Abergel C."/>
        </authorList>
    </citation>
    <scope>NUCLEOTIDE SEQUENCE [LARGE SCALE GENOMIC DNA]</scope>
</reference>
<gene>
    <name evidence="2" type="ORF">psal_cds_849</name>
</gene>
<evidence type="ECO:0000256" key="1">
    <source>
        <dbReference type="SAM" id="MobiDB-lite"/>
    </source>
</evidence>
<dbReference type="Proteomes" id="UP000204584">
    <property type="component" value="Segment"/>
</dbReference>
<name>A0A291ATX2_9VIRU</name>